<gene>
    <name evidence="2" type="ORF">EYF80_062644</name>
</gene>
<proteinExistence type="predicted"/>
<protein>
    <submittedName>
        <fullName evidence="2">Uncharacterized protein</fullName>
    </submittedName>
</protein>
<dbReference type="Proteomes" id="UP000314294">
    <property type="component" value="Unassembled WGS sequence"/>
</dbReference>
<dbReference type="EMBL" id="SRLO01008693">
    <property type="protein sequence ID" value="TNN27214.1"/>
    <property type="molecule type" value="Genomic_DNA"/>
</dbReference>
<accession>A0A4Z2EFG0</accession>
<evidence type="ECO:0000256" key="1">
    <source>
        <dbReference type="SAM" id="MobiDB-lite"/>
    </source>
</evidence>
<evidence type="ECO:0000313" key="2">
    <source>
        <dbReference type="EMBL" id="TNN27214.1"/>
    </source>
</evidence>
<organism evidence="2 3">
    <name type="scientific">Liparis tanakae</name>
    <name type="common">Tanaka's snailfish</name>
    <dbReference type="NCBI Taxonomy" id="230148"/>
    <lineage>
        <taxon>Eukaryota</taxon>
        <taxon>Metazoa</taxon>
        <taxon>Chordata</taxon>
        <taxon>Craniata</taxon>
        <taxon>Vertebrata</taxon>
        <taxon>Euteleostomi</taxon>
        <taxon>Actinopterygii</taxon>
        <taxon>Neopterygii</taxon>
        <taxon>Teleostei</taxon>
        <taxon>Neoteleostei</taxon>
        <taxon>Acanthomorphata</taxon>
        <taxon>Eupercaria</taxon>
        <taxon>Perciformes</taxon>
        <taxon>Cottioidei</taxon>
        <taxon>Cottales</taxon>
        <taxon>Liparidae</taxon>
        <taxon>Liparis</taxon>
    </lineage>
</organism>
<sequence>MRQTIGDGKRDRYHRSLRQSGAAGGEQPSVSAPGTVACWETACVSGGTASPPPRCGGCRDLGLGPVQPRPGEGEGEGACAAQSSPLCWSRARPAAAVSRRRLSGRQSAHTAVIGTDTQAIWTRIKRCKTAFLVLGIGRKVSADAVRYTSIE</sequence>
<keyword evidence="3" id="KW-1185">Reference proteome</keyword>
<dbReference type="AlphaFoldDB" id="A0A4Z2EFG0"/>
<reference evidence="2 3" key="1">
    <citation type="submission" date="2019-03" db="EMBL/GenBank/DDBJ databases">
        <title>First draft genome of Liparis tanakae, snailfish: a comprehensive survey of snailfish specific genes.</title>
        <authorList>
            <person name="Kim W."/>
            <person name="Song I."/>
            <person name="Jeong J.-H."/>
            <person name="Kim D."/>
            <person name="Kim S."/>
            <person name="Ryu S."/>
            <person name="Song J.Y."/>
            <person name="Lee S.K."/>
        </authorList>
    </citation>
    <scope>NUCLEOTIDE SEQUENCE [LARGE SCALE GENOMIC DNA]</scope>
    <source>
        <tissue evidence="2">Muscle</tissue>
    </source>
</reference>
<evidence type="ECO:0000313" key="3">
    <source>
        <dbReference type="Proteomes" id="UP000314294"/>
    </source>
</evidence>
<name>A0A4Z2EFG0_9TELE</name>
<comment type="caution">
    <text evidence="2">The sequence shown here is derived from an EMBL/GenBank/DDBJ whole genome shotgun (WGS) entry which is preliminary data.</text>
</comment>
<feature type="region of interest" description="Disordered" evidence="1">
    <location>
        <begin position="1"/>
        <end position="31"/>
    </location>
</feature>